<protein>
    <submittedName>
        <fullName evidence="2">Helix-turn-helix transcriptional regulator</fullName>
    </submittedName>
</protein>
<dbReference type="InterPro" id="IPR001387">
    <property type="entry name" value="Cro/C1-type_HTH"/>
</dbReference>
<accession>A0AAP9RDB1</accession>
<dbReference type="PROSITE" id="PS50943">
    <property type="entry name" value="HTH_CROC1"/>
    <property type="match status" value="1"/>
</dbReference>
<dbReference type="SUPFAM" id="SSF47413">
    <property type="entry name" value="lambda repressor-like DNA-binding domains"/>
    <property type="match status" value="1"/>
</dbReference>
<evidence type="ECO:0000259" key="1">
    <source>
        <dbReference type="PROSITE" id="PS50943"/>
    </source>
</evidence>
<reference evidence="2 3" key="1">
    <citation type="submission" date="2019-05" db="EMBL/GenBank/DDBJ databases">
        <authorList>
            <person name="Schori C."/>
            <person name="Ahrens C."/>
        </authorList>
    </citation>
    <scope>NUCLEOTIDE SEQUENCE [LARGE SCALE GENOMIC DNA]</scope>
    <source>
        <strain evidence="2 3">DSM 10702</strain>
    </source>
</reference>
<evidence type="ECO:0000313" key="2">
    <source>
        <dbReference type="EMBL" id="QMW90187.1"/>
    </source>
</evidence>
<organism evidence="2 3">
    <name type="scientific">Clostridium butyricum</name>
    <dbReference type="NCBI Taxonomy" id="1492"/>
    <lineage>
        <taxon>Bacteria</taxon>
        <taxon>Bacillati</taxon>
        <taxon>Bacillota</taxon>
        <taxon>Clostridia</taxon>
        <taxon>Eubacteriales</taxon>
        <taxon>Clostridiaceae</taxon>
        <taxon>Clostridium</taxon>
    </lineage>
</organism>
<dbReference type="Pfam" id="PF13443">
    <property type="entry name" value="HTH_26"/>
    <property type="match status" value="1"/>
</dbReference>
<sequence>MILQTREVNNMPLNIDKLNELLVEKELNYSDLAEKANISKTQISRIVNKNNPEVRLKTISALSKALGVSYKELYISK</sequence>
<name>A0AAP9RDB1_CLOBU</name>
<dbReference type="Proteomes" id="UP000515243">
    <property type="component" value="Chromosome 1"/>
</dbReference>
<dbReference type="CDD" id="cd00093">
    <property type="entry name" value="HTH_XRE"/>
    <property type="match status" value="1"/>
</dbReference>
<dbReference type="GO" id="GO:0003677">
    <property type="term" value="F:DNA binding"/>
    <property type="evidence" value="ECO:0007669"/>
    <property type="project" value="InterPro"/>
</dbReference>
<dbReference type="EMBL" id="CP040626">
    <property type="protein sequence ID" value="QMW90187.1"/>
    <property type="molecule type" value="Genomic_DNA"/>
</dbReference>
<dbReference type="Gene3D" id="1.10.260.40">
    <property type="entry name" value="lambda repressor-like DNA-binding domains"/>
    <property type="match status" value="1"/>
</dbReference>
<feature type="domain" description="HTH cro/C1-type" evidence="1">
    <location>
        <begin position="18"/>
        <end position="73"/>
    </location>
</feature>
<proteinExistence type="predicted"/>
<evidence type="ECO:0000313" key="3">
    <source>
        <dbReference type="Proteomes" id="UP000515243"/>
    </source>
</evidence>
<dbReference type="SMART" id="SM00530">
    <property type="entry name" value="HTH_XRE"/>
    <property type="match status" value="1"/>
</dbReference>
<gene>
    <name evidence="2" type="ORF">FF104_04260</name>
</gene>
<dbReference type="InterPro" id="IPR010982">
    <property type="entry name" value="Lambda_DNA-bd_dom_sf"/>
</dbReference>
<dbReference type="AlphaFoldDB" id="A0AAP9RDB1"/>